<proteinExistence type="predicted"/>
<evidence type="ECO:0000313" key="1">
    <source>
        <dbReference type="EMBL" id="BAI61115.1"/>
    </source>
</evidence>
<name>D1YXE3_METPS</name>
<evidence type="ECO:0000313" key="2">
    <source>
        <dbReference type="Proteomes" id="UP000001882"/>
    </source>
</evidence>
<reference evidence="1 2" key="2">
    <citation type="journal article" date="2008" name="Int. J. Syst. Evol. Microbiol.">
        <title>Methanocella paludicola gen. nov., sp. nov., a methane-producing archaeon, the first isolate of the lineage 'Rice Cluster I', and proposal of the new archaeal order Methanocellales ord. nov.</title>
        <authorList>
            <person name="Sakai S."/>
            <person name="Imachi H."/>
            <person name="Hanada S."/>
            <person name="Ohashi A."/>
            <person name="Harada H."/>
            <person name="Kamagata Y."/>
        </authorList>
    </citation>
    <scope>NUCLEOTIDE SEQUENCE [LARGE SCALE GENOMIC DNA]</scope>
    <source>
        <strain evidence="2">DSM 17711 / JCM 13418 / NBRC 101707 / SANAE</strain>
    </source>
</reference>
<reference evidence="2" key="3">
    <citation type="journal article" date="2011" name="PLoS ONE">
        <title>Genome sequence of a mesophilic hydrogenotrophic methanogen Methanocella paludicola, the first cultivated representative of the order Methanocellales.</title>
        <authorList>
            <person name="Sakai S."/>
            <person name="Takaki Y."/>
            <person name="Shimamura S."/>
            <person name="Sekine M."/>
            <person name="Tajima T."/>
            <person name="Kosugi H."/>
            <person name="Ichikawa N."/>
            <person name="Tasumi E."/>
            <person name="Hiraki A.T."/>
            <person name="Shimizu A."/>
            <person name="Kato Y."/>
            <person name="Nishiko R."/>
            <person name="Mori K."/>
            <person name="Fujita N."/>
            <person name="Imachi H."/>
            <person name="Takai K."/>
        </authorList>
    </citation>
    <scope>NUCLEOTIDE SEQUENCE [LARGE SCALE GENOMIC DNA]</scope>
    <source>
        <strain evidence="2">DSM 17711 / JCM 13418 / NBRC 101707 / SANAE</strain>
    </source>
</reference>
<gene>
    <name evidence="1" type="ordered locus">MCP_1043</name>
</gene>
<dbReference type="eggNOG" id="arCOG11709">
    <property type="taxonomic scope" value="Archaea"/>
</dbReference>
<evidence type="ECO:0008006" key="3">
    <source>
        <dbReference type="Google" id="ProtNLM"/>
    </source>
</evidence>
<reference evidence="1 2" key="1">
    <citation type="journal article" date="2007" name="Appl. Environ. Microbiol.">
        <title>Isolation of key methanogens for global methane emission from rice paddy fields: a novel isolate affiliated with the clone cluster rice cluster I.</title>
        <authorList>
            <person name="Sakai S."/>
            <person name="Imachi H."/>
            <person name="Sekiguchi Y."/>
            <person name="Ohashi A."/>
            <person name="Harada H."/>
            <person name="Kamagata Y."/>
        </authorList>
    </citation>
    <scope>NUCLEOTIDE SEQUENCE [LARGE SCALE GENOMIC DNA]</scope>
    <source>
        <strain evidence="2">DSM 17711 / JCM 13418 / NBRC 101707 / SANAE</strain>
    </source>
</reference>
<dbReference type="Proteomes" id="UP000001882">
    <property type="component" value="Chromosome"/>
</dbReference>
<sequence>MRGETLKNMIILMVALLASTSALGCVACNNIPITVPTYSPTVVSATPTPEATVMPTSTTKYITIETDSPPYQYMPNQARVSHPRYYRTADWEMPVPNKDSLTTMSHGVIHELEFWNPTDENKTISVYNLKSAFYEKKDMPHKFVPSAEIFYGQDEGFFSEFTLPAHEHRTVLMYSYINDDKLYEEYRGYFIEPVSVSLVSTGLYG</sequence>
<dbReference type="InParanoid" id="D1YXE3"/>
<dbReference type="EMBL" id="AP011532">
    <property type="protein sequence ID" value="BAI61115.1"/>
    <property type="molecule type" value="Genomic_DNA"/>
</dbReference>
<organism evidence="1 2">
    <name type="scientific">Methanocella paludicola (strain DSM 17711 / JCM 13418 / NBRC 101707 / SANAE)</name>
    <dbReference type="NCBI Taxonomy" id="304371"/>
    <lineage>
        <taxon>Archaea</taxon>
        <taxon>Methanobacteriati</taxon>
        <taxon>Methanobacteriota</taxon>
        <taxon>Stenosarchaea group</taxon>
        <taxon>Methanomicrobia</taxon>
        <taxon>Methanocellales</taxon>
        <taxon>Methanocellaceae</taxon>
        <taxon>Methanocella</taxon>
    </lineage>
</organism>
<dbReference type="PROSITE" id="PS51257">
    <property type="entry name" value="PROKAR_LIPOPROTEIN"/>
    <property type="match status" value="1"/>
</dbReference>
<dbReference type="AlphaFoldDB" id="D1YXE3"/>
<keyword evidence="2" id="KW-1185">Reference proteome</keyword>
<dbReference type="STRING" id="304371.MCP_1043"/>
<accession>D1YXE3</accession>
<protein>
    <recommendedName>
        <fullName evidence="3">Lipoprotein</fullName>
    </recommendedName>
</protein>
<dbReference type="KEGG" id="mpd:MCP_1043"/>